<dbReference type="eggNOG" id="ENOG502N57B">
    <property type="taxonomic scope" value="Archaea"/>
</dbReference>
<evidence type="ECO:0000313" key="3">
    <source>
        <dbReference type="Proteomes" id="UP000009231"/>
    </source>
</evidence>
<dbReference type="OrthoDB" id="71282at2157"/>
<sequence>MITYLNYKDLKIIKDLKKLGTWKFKATGEDPILEIRNLPDSLIRDISIVLKAEHGEIIEVYWSYEKDKQYSDKLYSSSLHQTLEPGVKGTYTFSINAEEKIKKLRIDPTNASGIIEIEEIKIRTFYIPPLFEENSKKYNILDKFISNNAKKLKKEETEVLKTYTELLSQNKLLQSRVKQLEEEKAKLVTVPNYKGIKKIALKGKNGYLFLVNDSNQEIRQHFDNSYNNKFNAYLFKKSLKFKKTFCTDNNIEYSFFITPDKSLVCKDFLPFDVKLTKRNYDSIKNLVPDFVKNLDHTCYFKNNSHINYSGGKELSYSYLHYIDPNFKRDDFNKLIDEQIQIGNELHNGDLTRDKNWSYSDEEKEEYLKEKVTAFKNECLIDLSEDLPEKFKLVKTRKTEHYKNPEGLKKLRVLIFRDSSLDFLKDILSIYFKDILLYWDHWFFNKELVEWYKPDIILEIRTERFLENMIYEINNQ</sequence>
<dbReference type="GeneID" id="10669094"/>
<keyword evidence="1" id="KW-0175">Coiled coil</keyword>
<dbReference type="EMBL" id="CP002772">
    <property type="protein sequence ID" value="AEG18597.1"/>
    <property type="molecule type" value="Genomic_DNA"/>
</dbReference>
<dbReference type="HOGENOM" id="CLU_574426_0_0_2"/>
<dbReference type="RefSeq" id="WP_013826096.1">
    <property type="nucleotide sequence ID" value="NC_015574.1"/>
</dbReference>
<dbReference type="KEGG" id="mew:MSWAN_1586"/>
<feature type="coiled-coil region" evidence="1">
    <location>
        <begin position="163"/>
        <end position="190"/>
    </location>
</feature>
<dbReference type="STRING" id="868131.MSWAN_1586"/>
<evidence type="ECO:0000256" key="1">
    <source>
        <dbReference type="SAM" id="Coils"/>
    </source>
</evidence>
<reference evidence="2 3" key="1">
    <citation type="journal article" date="2014" name="Int. J. Syst. Evol. Microbiol.">
        <title>Methanobacterium paludis sp. nov. and a novel strain of Methanobacterium lacus isolated from northern peatlands.</title>
        <authorList>
            <person name="Cadillo-Quiroz H."/>
            <person name="Brauer S.L."/>
            <person name="Goodson N."/>
            <person name="Yavitt J.B."/>
            <person name="Zinder S.H."/>
        </authorList>
    </citation>
    <scope>NUCLEOTIDE SEQUENCE [LARGE SCALE GENOMIC DNA]</scope>
    <source>
        <strain evidence="3">DSM 25820 / JCM 18151 / SWAN1</strain>
    </source>
</reference>
<gene>
    <name evidence="2" type="ordered locus">MSWAN_1586</name>
</gene>
<evidence type="ECO:0000313" key="2">
    <source>
        <dbReference type="EMBL" id="AEG18597.1"/>
    </source>
</evidence>
<dbReference type="Proteomes" id="UP000009231">
    <property type="component" value="Chromosome"/>
</dbReference>
<proteinExistence type="predicted"/>
<accession>F6D280</accession>
<name>F6D280_METPW</name>
<protein>
    <submittedName>
        <fullName evidence="2">Uncharacterized protein</fullName>
    </submittedName>
</protein>
<organism evidence="2 3">
    <name type="scientific">Methanobacterium paludis (strain DSM 25820 / JCM 18151 / SWAN1)</name>
    <dbReference type="NCBI Taxonomy" id="868131"/>
    <lineage>
        <taxon>Archaea</taxon>
        <taxon>Methanobacteriati</taxon>
        <taxon>Methanobacteriota</taxon>
        <taxon>Methanomada group</taxon>
        <taxon>Methanobacteria</taxon>
        <taxon>Methanobacteriales</taxon>
        <taxon>Methanobacteriaceae</taxon>
        <taxon>Methanobacterium</taxon>
    </lineage>
</organism>
<dbReference type="AlphaFoldDB" id="F6D280"/>
<keyword evidence="3" id="KW-1185">Reference proteome</keyword>